<evidence type="ECO:0000313" key="6">
    <source>
        <dbReference type="EMBL" id="BBZ24160.1"/>
    </source>
</evidence>
<name>A0A7I7X489_9MYCO</name>
<organism evidence="6 7">
    <name type="scientific">Mycolicibacter hiberniae</name>
    <dbReference type="NCBI Taxonomy" id="29314"/>
    <lineage>
        <taxon>Bacteria</taxon>
        <taxon>Bacillati</taxon>
        <taxon>Actinomycetota</taxon>
        <taxon>Actinomycetes</taxon>
        <taxon>Mycobacteriales</taxon>
        <taxon>Mycobacteriaceae</taxon>
        <taxon>Mycolicibacter</taxon>
    </lineage>
</organism>
<evidence type="ECO:0000256" key="3">
    <source>
        <dbReference type="ARBA" id="ARBA00044877"/>
    </source>
</evidence>
<gene>
    <name evidence="6" type="ORF">MHIB_25780</name>
</gene>
<evidence type="ECO:0000256" key="1">
    <source>
        <dbReference type="ARBA" id="ARBA00013079"/>
    </source>
</evidence>
<dbReference type="GO" id="GO:0018822">
    <property type="term" value="F:nitrile hydratase activity"/>
    <property type="evidence" value="ECO:0007669"/>
    <property type="project" value="UniProtKB-EC"/>
</dbReference>
<dbReference type="InterPro" id="IPR049054">
    <property type="entry name" value="CN_hydtase_beta-like_N"/>
</dbReference>
<dbReference type="InterPro" id="IPR024690">
    <property type="entry name" value="CN_hydtase_beta_dom_C"/>
</dbReference>
<dbReference type="RefSeq" id="WP_085135130.1">
    <property type="nucleotide sequence ID" value="NZ_AP022609.1"/>
</dbReference>
<keyword evidence="7" id="KW-1185">Reference proteome</keyword>
<dbReference type="Pfam" id="PF21006">
    <property type="entry name" value="NHase_beta_N"/>
    <property type="match status" value="1"/>
</dbReference>
<dbReference type="InterPro" id="IPR042262">
    <property type="entry name" value="CN_hydtase_beta_C"/>
</dbReference>
<dbReference type="Pfam" id="PF02211">
    <property type="entry name" value="NHase_beta_C"/>
    <property type="match status" value="1"/>
</dbReference>
<reference evidence="6 7" key="1">
    <citation type="journal article" date="2019" name="Emerg. Microbes Infect.">
        <title>Comprehensive subspecies identification of 175 nontuberculous mycobacteria species based on 7547 genomic profiles.</title>
        <authorList>
            <person name="Matsumoto Y."/>
            <person name="Kinjo T."/>
            <person name="Motooka D."/>
            <person name="Nabeya D."/>
            <person name="Jung N."/>
            <person name="Uechi K."/>
            <person name="Horii T."/>
            <person name="Iida T."/>
            <person name="Fujita J."/>
            <person name="Nakamura S."/>
        </authorList>
    </citation>
    <scope>NUCLEOTIDE SEQUENCE [LARGE SCALE GENOMIC DNA]</scope>
    <source>
        <strain evidence="6 7">JCM 13571</strain>
    </source>
</reference>
<accession>A0A7I7X489</accession>
<dbReference type="Proteomes" id="UP000467260">
    <property type="component" value="Chromosome"/>
</dbReference>
<dbReference type="EMBL" id="AP022609">
    <property type="protein sequence ID" value="BBZ24160.1"/>
    <property type="molecule type" value="Genomic_DNA"/>
</dbReference>
<proteinExistence type="predicted"/>
<dbReference type="Gene3D" id="1.10.472.20">
    <property type="entry name" value="Nitrile hydratase, beta subunit"/>
    <property type="match status" value="1"/>
</dbReference>
<dbReference type="SUPFAM" id="SSF50090">
    <property type="entry name" value="Electron transport accessory proteins"/>
    <property type="match status" value="1"/>
</dbReference>
<dbReference type="AlphaFoldDB" id="A0A7I7X489"/>
<keyword evidence="2" id="KW-0456">Lyase</keyword>
<feature type="domain" description="Nitrile hydratase beta subunit-like N-terminal" evidence="5">
    <location>
        <begin position="43"/>
        <end position="145"/>
    </location>
</feature>
<protein>
    <recommendedName>
        <fullName evidence="1">nitrile hydratase</fullName>
        <ecNumber evidence="1">4.2.1.84</ecNumber>
    </recommendedName>
</protein>
<dbReference type="EC" id="4.2.1.84" evidence="1"/>
<feature type="domain" description="Nitrile hydratase beta subunit" evidence="4">
    <location>
        <begin position="184"/>
        <end position="277"/>
    </location>
</feature>
<dbReference type="OrthoDB" id="3478924at2"/>
<evidence type="ECO:0000313" key="7">
    <source>
        <dbReference type="Proteomes" id="UP000467260"/>
    </source>
</evidence>
<comment type="catalytic activity">
    <reaction evidence="3">
        <text>an aliphatic primary amide = an aliphatic nitrile + H2O</text>
        <dbReference type="Rhea" id="RHEA:12673"/>
        <dbReference type="ChEBI" id="CHEBI:15377"/>
        <dbReference type="ChEBI" id="CHEBI:65285"/>
        <dbReference type="ChEBI" id="CHEBI:80291"/>
        <dbReference type="EC" id="4.2.1.84"/>
    </reaction>
</comment>
<evidence type="ECO:0000256" key="2">
    <source>
        <dbReference type="ARBA" id="ARBA00023239"/>
    </source>
</evidence>
<evidence type="ECO:0000259" key="5">
    <source>
        <dbReference type="Pfam" id="PF21006"/>
    </source>
</evidence>
<dbReference type="Gene3D" id="2.30.30.50">
    <property type="match status" value="1"/>
</dbReference>
<evidence type="ECO:0000259" key="4">
    <source>
        <dbReference type="Pfam" id="PF02211"/>
    </source>
</evidence>
<sequence>MGKAAEREEQLSLLSRLRVTFPEDPEWPMPDQVSRDHYWAYLKTSHDVGGEPAAPGVFENKEEERWELMTYVMCETLGWRGIWVSEERRRIGNVDVGRAVYLGLPYYARWLWSVGRVLIEKKHITSGELTQRLAQVYDRLAGLPAGAHVDAQPRCEGDGSAVARNKHHQDAVGIGDPQKFAGLAAPARFSLGDRVRVRNLPVMFYTRTPEYVRGATGTIAEVAYESPAPEDESWAREDARPEWFYIVRFNQTELWDSYTGPAHDSLQTELPERWLEPA</sequence>
<dbReference type="KEGG" id="mhib:MHIB_25780"/>
<dbReference type="InterPro" id="IPR008990">
    <property type="entry name" value="Elect_transpt_acc-like_dom_sf"/>
</dbReference>